<evidence type="ECO:0000256" key="2">
    <source>
        <dbReference type="SAM" id="MobiDB-lite"/>
    </source>
</evidence>
<dbReference type="Pfam" id="PF18265">
    <property type="entry name" value="Nas2_N"/>
    <property type="match status" value="1"/>
</dbReference>
<keyword evidence="1" id="KW-0143">Chaperone</keyword>
<dbReference type="GO" id="GO:0005737">
    <property type="term" value="C:cytoplasm"/>
    <property type="evidence" value="ECO:0007669"/>
    <property type="project" value="TreeGrafter"/>
</dbReference>
<evidence type="ECO:0000256" key="1">
    <source>
        <dbReference type="ARBA" id="ARBA00023186"/>
    </source>
</evidence>
<dbReference type="VEuPathDB" id="TriTrypDB:TRSC58_04110"/>
<proteinExistence type="predicted"/>
<dbReference type="Gene3D" id="6.10.140.1710">
    <property type="match status" value="1"/>
</dbReference>
<evidence type="ECO:0000313" key="4">
    <source>
        <dbReference type="EMBL" id="ESL08191.1"/>
    </source>
</evidence>
<evidence type="ECO:0000313" key="5">
    <source>
        <dbReference type="Proteomes" id="UP000031737"/>
    </source>
</evidence>
<reference evidence="4 5" key="1">
    <citation type="submission" date="2013-07" db="EMBL/GenBank/DDBJ databases">
        <authorList>
            <person name="Stoco P.H."/>
            <person name="Wagner G."/>
            <person name="Gerber A."/>
            <person name="Zaha A."/>
            <person name="Thompson C."/>
            <person name="Bartholomeu D.C."/>
            <person name="Luckemeyer D.D."/>
            <person name="Bahia D."/>
            <person name="Loreto E."/>
            <person name="Prestes E.B."/>
            <person name="Lima F.M."/>
            <person name="Rodrigues-Luiz G."/>
            <person name="Vallejo G.A."/>
            <person name="Filho J.F."/>
            <person name="Monteiro K.M."/>
            <person name="Tyler K.M."/>
            <person name="de Almeida L.G."/>
            <person name="Ortiz M.F."/>
            <person name="Siervo M.A."/>
            <person name="de Moraes M.H."/>
            <person name="Cunha O.L."/>
            <person name="Mendonca-Neto R."/>
            <person name="Silva R."/>
            <person name="Teixeira S.M."/>
            <person name="Murta S.M."/>
            <person name="Sincero T.C."/>
            <person name="Mendes T.A."/>
            <person name="Urmenyi T.P."/>
            <person name="Silva V.G."/>
            <person name="da Rocha W.D."/>
            <person name="Andersson B."/>
            <person name="Romanha A.J."/>
            <person name="Steindel M."/>
            <person name="de Vasconcelos A.T."/>
            <person name="Grisard E.C."/>
        </authorList>
    </citation>
    <scope>NUCLEOTIDE SEQUENCE [LARGE SCALE GENOMIC DNA]</scope>
    <source>
        <strain evidence="4 5">SC58</strain>
    </source>
</reference>
<dbReference type="AlphaFoldDB" id="A0A061J252"/>
<comment type="caution">
    <text evidence="4">The sequence shown here is derived from an EMBL/GenBank/DDBJ whole genome shotgun (WGS) entry which is preliminary data.</text>
</comment>
<accession>A0A061J252</accession>
<dbReference type="Gene3D" id="2.30.42.10">
    <property type="match status" value="1"/>
</dbReference>
<dbReference type="GO" id="GO:0070682">
    <property type="term" value="P:proteasome regulatory particle assembly"/>
    <property type="evidence" value="ECO:0007669"/>
    <property type="project" value="InterPro"/>
</dbReference>
<gene>
    <name evidence="4" type="ORF">TRSC58_04110</name>
</gene>
<dbReference type="PANTHER" id="PTHR12651:SF1">
    <property type="entry name" value="26S PROTEASOME NON-ATPASE REGULATORY SUBUNIT 9"/>
    <property type="match status" value="1"/>
</dbReference>
<protein>
    <submittedName>
        <fullName evidence="4">26S proteasome non-ATPase regulatory subunit 9</fullName>
    </submittedName>
</protein>
<evidence type="ECO:0000259" key="3">
    <source>
        <dbReference type="Pfam" id="PF18265"/>
    </source>
</evidence>
<keyword evidence="5" id="KW-1185">Reference proteome</keyword>
<dbReference type="InterPro" id="IPR040815">
    <property type="entry name" value="Nas2_N"/>
</dbReference>
<dbReference type="Proteomes" id="UP000031737">
    <property type="component" value="Unassembled WGS sequence"/>
</dbReference>
<dbReference type="OrthoDB" id="72325at2759"/>
<keyword evidence="4" id="KW-0647">Proteasome</keyword>
<dbReference type="EMBL" id="AUPL01004110">
    <property type="protein sequence ID" value="ESL08191.1"/>
    <property type="molecule type" value="Genomic_DNA"/>
</dbReference>
<name>A0A061J252_TRYRA</name>
<feature type="region of interest" description="Disordered" evidence="2">
    <location>
        <begin position="91"/>
        <end position="115"/>
    </location>
</feature>
<dbReference type="GO" id="GO:0005634">
    <property type="term" value="C:nucleus"/>
    <property type="evidence" value="ECO:0007669"/>
    <property type="project" value="TreeGrafter"/>
</dbReference>
<dbReference type="GO" id="GO:0000502">
    <property type="term" value="C:proteasome complex"/>
    <property type="evidence" value="ECO:0007669"/>
    <property type="project" value="UniProtKB-KW"/>
</dbReference>
<dbReference type="InterPro" id="IPR035269">
    <property type="entry name" value="PSMD9"/>
</dbReference>
<sequence>MSGISTSLLREELQRLDGQRAELMRQVAEAMEFLSTTPVGLTAPLVDAEGFPRDDCDLYAVRRARQVVNRGWNDLKAIETSMHEKLAMLHEGSQEEAKQQMERDDEARRKGKADAVERERRMRLVHEMFKRPPFVRVVMTAANSPGALAGLTAGDLVVQYGEVDAAAVAAHGFGEMARVTANHEDKMLSVWVKRRSGEGEAEEVVELFLVPKSWAGGGLIGCEFEPCVQR</sequence>
<dbReference type="InterPro" id="IPR036034">
    <property type="entry name" value="PDZ_sf"/>
</dbReference>
<feature type="domain" description="Nas2 N-terminal" evidence="3">
    <location>
        <begin position="13"/>
        <end position="91"/>
    </location>
</feature>
<organism evidence="4 5">
    <name type="scientific">Trypanosoma rangeli SC58</name>
    <dbReference type="NCBI Taxonomy" id="429131"/>
    <lineage>
        <taxon>Eukaryota</taxon>
        <taxon>Discoba</taxon>
        <taxon>Euglenozoa</taxon>
        <taxon>Kinetoplastea</taxon>
        <taxon>Metakinetoplastina</taxon>
        <taxon>Trypanosomatida</taxon>
        <taxon>Trypanosomatidae</taxon>
        <taxon>Trypanosoma</taxon>
        <taxon>Herpetosoma</taxon>
    </lineage>
</organism>
<dbReference type="PANTHER" id="PTHR12651">
    <property type="entry name" value="26S PROTEASOME NON-ATPASE REGULATORY SUBUNIT 9"/>
    <property type="match status" value="1"/>
</dbReference>